<dbReference type="Proteomes" id="UP000825935">
    <property type="component" value="Chromosome 9"/>
</dbReference>
<keyword evidence="10" id="KW-1185">Reference proteome</keyword>
<evidence type="ECO:0000256" key="3">
    <source>
        <dbReference type="ARBA" id="ARBA00022448"/>
    </source>
</evidence>
<dbReference type="EMBL" id="CM035414">
    <property type="protein sequence ID" value="KAH7430302.1"/>
    <property type="molecule type" value="Genomic_DNA"/>
</dbReference>
<dbReference type="PANTHER" id="PTHR46154:SF4">
    <property type="entry name" value="UREA ACTIVE TRANSPORTER"/>
    <property type="match status" value="1"/>
</dbReference>
<keyword evidence="4 8" id="KW-0812">Transmembrane</keyword>
<feature type="transmembrane region" description="Helical" evidence="8">
    <location>
        <begin position="408"/>
        <end position="427"/>
    </location>
</feature>
<protein>
    <submittedName>
        <fullName evidence="9">Uncharacterized protein</fullName>
    </submittedName>
</protein>
<comment type="caution">
    <text evidence="9">The sequence shown here is derived from an EMBL/GenBank/DDBJ whole genome shotgun (WGS) entry which is preliminary data.</text>
</comment>
<dbReference type="InterPro" id="IPR001734">
    <property type="entry name" value="Na/solute_symporter"/>
</dbReference>
<evidence type="ECO:0000256" key="1">
    <source>
        <dbReference type="ARBA" id="ARBA00004141"/>
    </source>
</evidence>
<feature type="transmembrane region" description="Helical" evidence="8">
    <location>
        <begin position="46"/>
        <end position="68"/>
    </location>
</feature>
<dbReference type="AlphaFoldDB" id="A0A8T2U4R2"/>
<accession>A0A8T2U4R2</accession>
<evidence type="ECO:0000256" key="4">
    <source>
        <dbReference type="ARBA" id="ARBA00022692"/>
    </source>
</evidence>
<evidence type="ECO:0000256" key="2">
    <source>
        <dbReference type="ARBA" id="ARBA00006434"/>
    </source>
</evidence>
<feature type="transmembrane region" description="Helical" evidence="8">
    <location>
        <begin position="281"/>
        <end position="303"/>
    </location>
</feature>
<feature type="transmembrane region" description="Helical" evidence="8">
    <location>
        <begin position="439"/>
        <end position="463"/>
    </location>
</feature>
<dbReference type="GO" id="GO:0015204">
    <property type="term" value="F:urea transmembrane transporter activity"/>
    <property type="evidence" value="ECO:0007669"/>
    <property type="project" value="InterPro"/>
</dbReference>
<evidence type="ECO:0000256" key="6">
    <source>
        <dbReference type="ARBA" id="ARBA00023136"/>
    </source>
</evidence>
<dbReference type="OrthoDB" id="6132759at2759"/>
<feature type="transmembrane region" description="Helical" evidence="8">
    <location>
        <begin position="310"/>
        <end position="329"/>
    </location>
</feature>
<dbReference type="InterPro" id="IPR038377">
    <property type="entry name" value="Na/Glc_symporter_sf"/>
</dbReference>
<proteinExistence type="inferred from homology"/>
<keyword evidence="6 8" id="KW-0472">Membrane</keyword>
<dbReference type="GO" id="GO:0005886">
    <property type="term" value="C:plasma membrane"/>
    <property type="evidence" value="ECO:0007669"/>
    <property type="project" value="TreeGrafter"/>
</dbReference>
<comment type="similarity">
    <text evidence="2 7">Belongs to the sodium:solute symporter (SSF) (TC 2.A.21) family.</text>
</comment>
<reference evidence="9" key="1">
    <citation type="submission" date="2021-08" db="EMBL/GenBank/DDBJ databases">
        <title>WGS assembly of Ceratopteris richardii.</title>
        <authorList>
            <person name="Marchant D.B."/>
            <person name="Chen G."/>
            <person name="Jenkins J."/>
            <person name="Shu S."/>
            <person name="Leebens-Mack J."/>
            <person name="Grimwood J."/>
            <person name="Schmutz J."/>
            <person name="Soltis P."/>
            <person name="Soltis D."/>
            <person name="Chen Z.-H."/>
        </authorList>
    </citation>
    <scope>NUCLEOTIDE SEQUENCE</scope>
    <source>
        <strain evidence="9">Whitten #5841</strain>
        <tissue evidence="9">Leaf</tissue>
    </source>
</reference>
<dbReference type="CDD" id="cd11476">
    <property type="entry name" value="SLC5sbd_DUR3"/>
    <property type="match status" value="1"/>
</dbReference>
<feature type="transmembrane region" description="Helical" evidence="8">
    <location>
        <begin position="112"/>
        <end position="137"/>
    </location>
</feature>
<gene>
    <name evidence="9" type="ORF">KP509_09G092400</name>
</gene>
<dbReference type="InterPro" id="IPR031155">
    <property type="entry name" value="DUR"/>
</dbReference>
<evidence type="ECO:0000313" key="9">
    <source>
        <dbReference type="EMBL" id="KAH7430302.1"/>
    </source>
</evidence>
<organism evidence="9 10">
    <name type="scientific">Ceratopteris richardii</name>
    <name type="common">Triangle waterfern</name>
    <dbReference type="NCBI Taxonomy" id="49495"/>
    <lineage>
        <taxon>Eukaryota</taxon>
        <taxon>Viridiplantae</taxon>
        <taxon>Streptophyta</taxon>
        <taxon>Embryophyta</taxon>
        <taxon>Tracheophyta</taxon>
        <taxon>Polypodiopsida</taxon>
        <taxon>Polypodiidae</taxon>
        <taxon>Polypodiales</taxon>
        <taxon>Pteridineae</taxon>
        <taxon>Pteridaceae</taxon>
        <taxon>Parkerioideae</taxon>
        <taxon>Ceratopteris</taxon>
    </lineage>
</organism>
<dbReference type="Gene3D" id="1.20.1730.10">
    <property type="entry name" value="Sodium/glucose cotransporter"/>
    <property type="match status" value="1"/>
</dbReference>
<keyword evidence="3" id="KW-0813">Transport</keyword>
<evidence type="ECO:0000313" key="10">
    <source>
        <dbReference type="Proteomes" id="UP000825935"/>
    </source>
</evidence>
<evidence type="ECO:0000256" key="7">
    <source>
        <dbReference type="RuleBase" id="RU362091"/>
    </source>
</evidence>
<name>A0A8T2U4R2_CERRI</name>
<evidence type="ECO:0000256" key="8">
    <source>
        <dbReference type="SAM" id="Phobius"/>
    </source>
</evidence>
<comment type="subcellular location">
    <subcellularLocation>
        <location evidence="1">Membrane</location>
        <topology evidence="1">Multi-pass membrane protein</topology>
    </subcellularLocation>
</comment>
<feature type="transmembrane region" description="Helical" evidence="8">
    <location>
        <begin position="20"/>
        <end position="39"/>
    </location>
</feature>
<feature type="transmembrane region" description="Helical" evidence="8">
    <location>
        <begin position="257"/>
        <end position="275"/>
    </location>
</feature>
<feature type="transmembrane region" description="Helical" evidence="8">
    <location>
        <begin position="349"/>
        <end position="369"/>
    </location>
</feature>
<evidence type="ECO:0000256" key="5">
    <source>
        <dbReference type="ARBA" id="ARBA00022989"/>
    </source>
</evidence>
<sequence length="504" mass="54293">MVTAVLLSGGSAMLNALTGMDGYAASFLIPIGVMVYTLAGGLQATFLASYMHSVIVHAVLMKFVILVYSSNSLSTIYDKLQARATRNSTICSDWDARVHACVSVSGNHGSSYLTMLTSGGVIFGISNIVGNFAPVFVDNGYWISAIAARPSSARKGYLLGGLVWFAIPFSLGTALGLGAVTLDLSSVLDEADQGLAPIATAITLMGQGGALLLLTMLFMAMTSAVSAELIAVSSLCTYDIYRTYLNPQASGQQILRLSRLFGCLMGFVVVILGNAGFSVEWIYSAIGVIIGSAVMPVAFLLLWSKANARGAIAGALIGCIAGIITWLTVTKVEFGRVDLVTTGHNAPMLAGNLISILVDGAIHAIFSFMSPQNFDWASTKNLTVVEEERRTVPEEEHSEGKLRNAKNWILRWSVGLTILIVVLWPLFSLPAKVFSEGYFKFWVVISIVWASVGSIIIFFLPLYESWRTLCRVISNIFPNLDTDGVDLVAWRFNGRNELELYIDA</sequence>
<feature type="transmembrane region" description="Helical" evidence="8">
    <location>
        <begin position="157"/>
        <end position="180"/>
    </location>
</feature>
<dbReference type="PANTHER" id="PTHR46154">
    <property type="match status" value="1"/>
</dbReference>
<dbReference type="PROSITE" id="PS50283">
    <property type="entry name" value="NA_SOLUT_SYMP_3"/>
    <property type="match status" value="1"/>
</dbReference>
<keyword evidence="5 8" id="KW-1133">Transmembrane helix</keyword>
<dbReference type="Pfam" id="PF00474">
    <property type="entry name" value="SSF"/>
    <property type="match status" value="1"/>
</dbReference>